<evidence type="ECO:0000313" key="3">
    <source>
        <dbReference type="EMBL" id="KNE54287.1"/>
    </source>
</evidence>
<feature type="domain" description="Symplekin C-terminal" evidence="2">
    <location>
        <begin position="519"/>
        <end position="709"/>
    </location>
</feature>
<reference evidence="3 4" key="1">
    <citation type="submission" date="2009-11" db="EMBL/GenBank/DDBJ databases">
        <title>Annotation of Allomyces macrogynus ATCC 38327.</title>
        <authorList>
            <consortium name="The Broad Institute Genome Sequencing Platform"/>
            <person name="Russ C."/>
            <person name="Cuomo C."/>
            <person name="Burger G."/>
            <person name="Gray M.W."/>
            <person name="Holland P.W.H."/>
            <person name="King N."/>
            <person name="Lang F.B.F."/>
            <person name="Roger A.J."/>
            <person name="Ruiz-Trillo I."/>
            <person name="Young S.K."/>
            <person name="Zeng Q."/>
            <person name="Gargeya S."/>
            <person name="Fitzgerald M."/>
            <person name="Haas B."/>
            <person name="Abouelleil A."/>
            <person name="Alvarado L."/>
            <person name="Arachchi H.M."/>
            <person name="Berlin A."/>
            <person name="Chapman S.B."/>
            <person name="Gearin G."/>
            <person name="Goldberg J."/>
            <person name="Griggs A."/>
            <person name="Gujja S."/>
            <person name="Hansen M."/>
            <person name="Heiman D."/>
            <person name="Howarth C."/>
            <person name="Larimer J."/>
            <person name="Lui A."/>
            <person name="MacDonald P.J.P."/>
            <person name="McCowen C."/>
            <person name="Montmayeur A."/>
            <person name="Murphy C."/>
            <person name="Neiman D."/>
            <person name="Pearson M."/>
            <person name="Priest M."/>
            <person name="Roberts A."/>
            <person name="Saif S."/>
            <person name="Shea T."/>
            <person name="Sisk P."/>
            <person name="Stolte C."/>
            <person name="Sykes S."/>
            <person name="Wortman J."/>
            <person name="Nusbaum C."/>
            <person name="Birren B."/>
        </authorList>
    </citation>
    <scope>NUCLEOTIDE SEQUENCE [LARGE SCALE GENOMIC DNA]</scope>
    <source>
        <strain evidence="3 4">ATCC 38327</strain>
    </source>
</reference>
<dbReference type="STRING" id="578462.A0A0L0RV23"/>
<accession>A0A0L0RV23</accession>
<protein>
    <recommendedName>
        <fullName evidence="2">Symplekin C-terminal domain-containing protein</fullName>
    </recommendedName>
</protein>
<dbReference type="AlphaFoldDB" id="A0A0L0RV23"/>
<feature type="region of interest" description="Disordered" evidence="1">
    <location>
        <begin position="744"/>
        <end position="800"/>
    </location>
</feature>
<organism evidence="3 4">
    <name type="scientific">Allomyces macrogynus (strain ATCC 38327)</name>
    <name type="common">Allomyces javanicus var. macrogynus</name>
    <dbReference type="NCBI Taxonomy" id="578462"/>
    <lineage>
        <taxon>Eukaryota</taxon>
        <taxon>Fungi</taxon>
        <taxon>Fungi incertae sedis</taxon>
        <taxon>Blastocladiomycota</taxon>
        <taxon>Blastocladiomycetes</taxon>
        <taxon>Blastocladiales</taxon>
        <taxon>Blastocladiaceae</taxon>
        <taxon>Allomyces</taxon>
    </lineage>
</organism>
<dbReference type="GO" id="GO:0005847">
    <property type="term" value="C:mRNA cleavage and polyadenylation specificity factor complex"/>
    <property type="evidence" value="ECO:0007669"/>
    <property type="project" value="TreeGrafter"/>
</dbReference>
<gene>
    <name evidence="3" type="ORF">AMAG_00275</name>
</gene>
<reference evidence="4" key="2">
    <citation type="submission" date="2009-11" db="EMBL/GenBank/DDBJ databases">
        <title>The Genome Sequence of Allomyces macrogynus strain ATCC 38327.</title>
        <authorList>
            <consortium name="The Broad Institute Genome Sequencing Platform"/>
            <person name="Russ C."/>
            <person name="Cuomo C."/>
            <person name="Shea T."/>
            <person name="Young S.K."/>
            <person name="Zeng Q."/>
            <person name="Koehrsen M."/>
            <person name="Haas B."/>
            <person name="Borodovsky M."/>
            <person name="Guigo R."/>
            <person name="Alvarado L."/>
            <person name="Berlin A."/>
            <person name="Borenstein D."/>
            <person name="Chen Z."/>
            <person name="Engels R."/>
            <person name="Freedman E."/>
            <person name="Gellesch M."/>
            <person name="Goldberg J."/>
            <person name="Griggs A."/>
            <person name="Gujja S."/>
            <person name="Heiman D."/>
            <person name="Hepburn T."/>
            <person name="Howarth C."/>
            <person name="Jen D."/>
            <person name="Larson L."/>
            <person name="Lewis B."/>
            <person name="Mehta T."/>
            <person name="Park D."/>
            <person name="Pearson M."/>
            <person name="Roberts A."/>
            <person name="Saif S."/>
            <person name="Shenoy N."/>
            <person name="Sisk P."/>
            <person name="Stolte C."/>
            <person name="Sykes S."/>
            <person name="Walk T."/>
            <person name="White J."/>
            <person name="Yandava C."/>
            <person name="Burger G."/>
            <person name="Gray M.W."/>
            <person name="Holland P.W.H."/>
            <person name="King N."/>
            <person name="Lang F.B.F."/>
            <person name="Roger A.J."/>
            <person name="Ruiz-Trillo I."/>
            <person name="Lander E."/>
            <person name="Nusbaum C."/>
        </authorList>
    </citation>
    <scope>NUCLEOTIDE SEQUENCE [LARGE SCALE GENOMIC DNA]</scope>
    <source>
        <strain evidence="4">ATCC 38327</strain>
    </source>
</reference>
<dbReference type="eggNOG" id="KOG1895">
    <property type="taxonomic scope" value="Eukaryota"/>
</dbReference>
<dbReference type="OrthoDB" id="331600at2759"/>
<dbReference type="InterPro" id="IPR022075">
    <property type="entry name" value="Symplekin_C"/>
</dbReference>
<name>A0A0L0RV23_ALLM3</name>
<dbReference type="PANTHER" id="PTHR15245">
    <property type="entry name" value="SYMPLEKIN-RELATED"/>
    <property type="match status" value="1"/>
</dbReference>
<dbReference type="Proteomes" id="UP000054350">
    <property type="component" value="Unassembled WGS sequence"/>
</dbReference>
<dbReference type="PANTHER" id="PTHR15245:SF20">
    <property type="entry name" value="SYMPLEKIN"/>
    <property type="match status" value="1"/>
</dbReference>
<proteinExistence type="predicted"/>
<keyword evidence="4" id="KW-1185">Reference proteome</keyword>
<dbReference type="Pfam" id="PF12295">
    <property type="entry name" value="Symplekin_C"/>
    <property type="match status" value="1"/>
</dbReference>
<dbReference type="OMA" id="NTARIMN"/>
<dbReference type="InterPro" id="IPR021850">
    <property type="entry name" value="Symplekin/Pta1"/>
</dbReference>
<feature type="region of interest" description="Disordered" evidence="1">
    <location>
        <begin position="22"/>
        <end position="46"/>
    </location>
</feature>
<dbReference type="EMBL" id="GG745328">
    <property type="protein sequence ID" value="KNE54287.1"/>
    <property type="molecule type" value="Genomic_DNA"/>
</dbReference>
<evidence type="ECO:0000259" key="2">
    <source>
        <dbReference type="Pfam" id="PF12295"/>
    </source>
</evidence>
<dbReference type="VEuPathDB" id="FungiDB:AMAG_00275"/>
<evidence type="ECO:0000313" key="4">
    <source>
        <dbReference type="Proteomes" id="UP000054350"/>
    </source>
</evidence>
<evidence type="ECO:0000256" key="1">
    <source>
        <dbReference type="SAM" id="MobiDB-lite"/>
    </source>
</evidence>
<sequence>MWLWISLSSHCARFQRIRSCTRSRGSGRGWRTRRRRMPRRDARRGPLRRRRLRKRRLVVPVRRRVWMWMVPQRAGSATTWTALLQLRPRSHKTRSWTRTRTTRLRTGTRRLGSMRCIPMDVFMRLLDAEPVVADDGDLARKPLRTNRGRAQWIGIVTRLIARVYHHVGEELTDEDVDDSALGNQLRQCLADHICMAFRARHELALVWLHEEWKQGHVDQARKWALALLDRVLEEKLVEPRDKSLVRFVADMPPVVPGDILVARLAAVCLSPTVDTAQPIFMASVLALKELVDFHPKARTPAFCALRTLAVHPIKAARAPAIIAFKQYYPDHPSLAPLVRHHAVRCLARIVHPRFLDISDETLAESTRTAESDDAVFASLPAPTDMPTSPTKLAPDAPDARRDARVLAQLELVLALCTRDPHLLADVFAASANMPPTVQPLLREHIAPLVRYIAAAQLRMPSGEVATELSALLDVLRECPPRSEPLALRVLVLLTNGLPLVPELVEVGRKLHDERGLGGKFLLPIIGGLDKGYILRHLSQLVAILDGSEQSKKIWREVVTRVSDGATPIVPPAELMVTLHMLDAVPDLDLRKLMEATQLCLHMPHLFTGDTLAKALHVMSESGGHTLDPATNELAGWPKLLMRTLIQALNLHPTLAPFAKNMLLRLATRGISRASPLLWEGFLRAFRATLPASLSVALAVPHDALEKLLDRVPDVRQQLIEWIDGKGLSRQPKMARVWGILTGGGVEDVEPVPQEDGGMVDAQENGGQRPPPSDGGVGMVEHSGDGDGDGPPAEDAQMNEG</sequence>